<dbReference type="Proteomes" id="UP000279271">
    <property type="component" value="Unassembled WGS sequence"/>
</dbReference>
<dbReference type="GO" id="GO:0019843">
    <property type="term" value="F:rRNA binding"/>
    <property type="evidence" value="ECO:0007669"/>
    <property type="project" value="InterPro"/>
</dbReference>
<feature type="non-terminal residue" evidence="3">
    <location>
        <position position="1"/>
    </location>
</feature>
<protein>
    <recommendedName>
        <fullName evidence="2">Brix domain-containing protein</fullName>
    </recommendedName>
</protein>
<dbReference type="PANTHER" id="PTHR12661:SF5">
    <property type="entry name" value="SUPPRESSOR OF SWI4 1 HOMOLOG"/>
    <property type="match status" value="1"/>
</dbReference>
<evidence type="ECO:0000313" key="4">
    <source>
        <dbReference type="Proteomes" id="UP000279271"/>
    </source>
</evidence>
<proteinExistence type="predicted"/>
<dbReference type="EMBL" id="QOKY01000213">
    <property type="protein sequence ID" value="RMZ52233.1"/>
    <property type="molecule type" value="Genomic_DNA"/>
</dbReference>
<dbReference type="InterPro" id="IPR007109">
    <property type="entry name" value="Brix"/>
</dbReference>
<evidence type="ECO:0000313" key="3">
    <source>
        <dbReference type="EMBL" id="RMZ52233.1"/>
    </source>
</evidence>
<dbReference type="GO" id="GO:0000027">
    <property type="term" value="P:ribosomal large subunit assembly"/>
    <property type="evidence" value="ECO:0007669"/>
    <property type="project" value="TreeGrafter"/>
</dbReference>
<dbReference type="SMART" id="SM00879">
    <property type="entry name" value="Brix"/>
    <property type="match status" value="1"/>
</dbReference>
<gene>
    <name evidence="3" type="ORF">APUTEX25_001623</name>
</gene>
<comment type="caution">
    <text evidence="3">The sequence shown here is derived from an EMBL/GenBank/DDBJ whole genome shotgun (WGS) entry which is preliminary data.</text>
</comment>
<dbReference type="PANTHER" id="PTHR12661">
    <property type="entry name" value="PETER PAN-RELATED"/>
    <property type="match status" value="1"/>
</dbReference>
<organism evidence="3 4">
    <name type="scientific">Auxenochlorella protothecoides</name>
    <name type="common">Green microalga</name>
    <name type="synonym">Chlorella protothecoides</name>
    <dbReference type="NCBI Taxonomy" id="3075"/>
    <lineage>
        <taxon>Eukaryota</taxon>
        <taxon>Viridiplantae</taxon>
        <taxon>Chlorophyta</taxon>
        <taxon>core chlorophytes</taxon>
        <taxon>Trebouxiophyceae</taxon>
        <taxon>Chlorellales</taxon>
        <taxon>Chlorellaceae</taxon>
        <taxon>Auxenochlorella</taxon>
    </lineage>
</organism>
<feature type="compositionally biased region" description="Basic and acidic residues" evidence="1">
    <location>
        <begin position="297"/>
        <end position="347"/>
    </location>
</feature>
<dbReference type="InterPro" id="IPR045112">
    <property type="entry name" value="PPAN-like"/>
</dbReference>
<dbReference type="AlphaFoldDB" id="A0A3M7KNV4"/>
<evidence type="ECO:0000256" key="1">
    <source>
        <dbReference type="SAM" id="MobiDB-lite"/>
    </source>
</evidence>
<sequence>RKKRTHVPEADAPKAGEPRSFVIRRGKYAPMLKDLEKDLRQMMMPNTAKELKESRKNVLKDFVQVAGPLGVTHFLMLSATQRAGYLRVAKTPRGPTLTLRVLEYSLMRDVQSAQQRPRCPQTMWHGPPLVVLNNFTGSEHLKLAATTFQNLFPAINVATTKLSTCQRVLLLDHDRASGRIRLRQYSIVVQPSGVTKNLKALLGRRAVPDLGECKDVSEFLTRSGYGSESEGDDPDTTRVELAEDLGKGNQKARQSRIRLHEVGPRLEMELIKVQDGLCEGNVLFHAYIQKDPAEIAERKSKEDEREALRRQRRAEQEENVRKKESEAKRRRRPQDDARGAKRPRPEGRVPWGGEALAAVAGLDEAGLDGDLPAAAGLDEAAGADAG</sequence>
<feature type="non-terminal residue" evidence="3">
    <location>
        <position position="386"/>
    </location>
</feature>
<evidence type="ECO:0000259" key="2">
    <source>
        <dbReference type="PROSITE" id="PS50833"/>
    </source>
</evidence>
<name>A0A3M7KNV4_AUXPR</name>
<dbReference type="Pfam" id="PF04427">
    <property type="entry name" value="Brix"/>
    <property type="match status" value="1"/>
</dbReference>
<dbReference type="PROSITE" id="PS50833">
    <property type="entry name" value="BRIX"/>
    <property type="match status" value="1"/>
</dbReference>
<accession>A0A3M7KNV4</accession>
<dbReference type="GO" id="GO:0006364">
    <property type="term" value="P:rRNA processing"/>
    <property type="evidence" value="ECO:0007669"/>
    <property type="project" value="InterPro"/>
</dbReference>
<feature type="domain" description="Brix" evidence="2">
    <location>
        <begin position="18"/>
        <end position="279"/>
    </location>
</feature>
<feature type="region of interest" description="Disordered" evidence="1">
    <location>
        <begin position="297"/>
        <end position="352"/>
    </location>
</feature>
<dbReference type="GO" id="GO:0030687">
    <property type="term" value="C:preribosome, large subunit precursor"/>
    <property type="evidence" value="ECO:0007669"/>
    <property type="project" value="TreeGrafter"/>
</dbReference>
<reference evidence="4" key="1">
    <citation type="journal article" date="2018" name="Algal Res.">
        <title>Characterization of plant carbon substrate utilization by Auxenochlorella protothecoides.</title>
        <authorList>
            <person name="Vogler B.W."/>
            <person name="Starkenburg S.R."/>
            <person name="Sudasinghe N."/>
            <person name="Schambach J.Y."/>
            <person name="Rollin J.A."/>
            <person name="Pattathil S."/>
            <person name="Barry A.N."/>
        </authorList>
    </citation>
    <scope>NUCLEOTIDE SEQUENCE [LARGE SCALE GENOMIC DNA]</scope>
    <source>
        <strain evidence="4">UTEX 25</strain>
    </source>
</reference>